<evidence type="ECO:0000256" key="1">
    <source>
        <dbReference type="SAM" id="MobiDB-lite"/>
    </source>
</evidence>
<organism evidence="2 3">
    <name type="scientific">Streptomyces phaeofaciens</name>
    <dbReference type="NCBI Taxonomy" id="68254"/>
    <lineage>
        <taxon>Bacteria</taxon>
        <taxon>Bacillati</taxon>
        <taxon>Actinomycetota</taxon>
        <taxon>Actinomycetes</taxon>
        <taxon>Kitasatosporales</taxon>
        <taxon>Streptomycetaceae</taxon>
        <taxon>Streptomyces</taxon>
    </lineage>
</organism>
<evidence type="ECO:0000313" key="3">
    <source>
        <dbReference type="Proteomes" id="UP000646776"/>
    </source>
</evidence>
<dbReference type="AlphaFoldDB" id="A0A918H4G3"/>
<dbReference type="Proteomes" id="UP000646776">
    <property type="component" value="Unassembled WGS sequence"/>
</dbReference>
<comment type="caution">
    <text evidence="2">The sequence shown here is derived from an EMBL/GenBank/DDBJ whole genome shotgun (WGS) entry which is preliminary data.</text>
</comment>
<gene>
    <name evidence="2" type="ORF">GCM10010226_08120</name>
</gene>
<keyword evidence="3" id="KW-1185">Reference proteome</keyword>
<reference evidence="2" key="1">
    <citation type="journal article" date="2014" name="Int. J. Syst. Evol. Microbiol.">
        <title>Complete genome sequence of Corynebacterium casei LMG S-19264T (=DSM 44701T), isolated from a smear-ripened cheese.</title>
        <authorList>
            <consortium name="US DOE Joint Genome Institute (JGI-PGF)"/>
            <person name="Walter F."/>
            <person name="Albersmeier A."/>
            <person name="Kalinowski J."/>
            <person name="Ruckert C."/>
        </authorList>
    </citation>
    <scope>NUCLEOTIDE SEQUENCE</scope>
    <source>
        <strain evidence="2">JCM 4125</strain>
    </source>
</reference>
<feature type="region of interest" description="Disordered" evidence="1">
    <location>
        <begin position="32"/>
        <end position="77"/>
    </location>
</feature>
<feature type="compositionally biased region" description="Pro residues" evidence="1">
    <location>
        <begin position="47"/>
        <end position="59"/>
    </location>
</feature>
<evidence type="ECO:0000313" key="2">
    <source>
        <dbReference type="EMBL" id="GGT34494.1"/>
    </source>
</evidence>
<reference evidence="2" key="2">
    <citation type="submission" date="2020-09" db="EMBL/GenBank/DDBJ databases">
        <authorList>
            <person name="Sun Q."/>
            <person name="Ohkuma M."/>
        </authorList>
    </citation>
    <scope>NUCLEOTIDE SEQUENCE</scope>
    <source>
        <strain evidence="2">JCM 4125</strain>
    </source>
</reference>
<name>A0A918H4G3_9ACTN</name>
<accession>A0A918H4G3</accession>
<protein>
    <submittedName>
        <fullName evidence="2">Uncharacterized protein</fullName>
    </submittedName>
</protein>
<sequence length="77" mass="7628">MSAPATTPARERDAAVNSGAAMKKASFIADSRPYDAGGISLSDLSPMAPPPAYGAPPMPQCAGGRIHSGGAETGQNA</sequence>
<feature type="region of interest" description="Disordered" evidence="1">
    <location>
        <begin position="1"/>
        <end position="20"/>
    </location>
</feature>
<proteinExistence type="predicted"/>
<dbReference type="EMBL" id="BMSA01000002">
    <property type="protein sequence ID" value="GGT34494.1"/>
    <property type="molecule type" value="Genomic_DNA"/>
</dbReference>